<keyword evidence="2" id="KW-0238">DNA-binding</keyword>
<dbReference type="InterPro" id="IPR018060">
    <property type="entry name" value="HTH_AraC"/>
</dbReference>
<dbReference type="PANTHER" id="PTHR43280">
    <property type="entry name" value="ARAC-FAMILY TRANSCRIPTIONAL REGULATOR"/>
    <property type="match status" value="1"/>
</dbReference>
<dbReference type="InterPro" id="IPR009057">
    <property type="entry name" value="Homeodomain-like_sf"/>
</dbReference>
<dbReference type="InterPro" id="IPR020449">
    <property type="entry name" value="Tscrpt_reg_AraC-type_HTH"/>
</dbReference>
<dbReference type="InterPro" id="IPR037923">
    <property type="entry name" value="HTH-like"/>
</dbReference>
<dbReference type="AlphaFoldDB" id="A0A0D7X738"/>
<keyword evidence="3" id="KW-0804">Transcription</keyword>
<dbReference type="Pfam" id="PF12833">
    <property type="entry name" value="HTH_18"/>
    <property type="match status" value="1"/>
</dbReference>
<evidence type="ECO:0000259" key="4">
    <source>
        <dbReference type="PROSITE" id="PS01124"/>
    </source>
</evidence>
<dbReference type="PROSITE" id="PS00041">
    <property type="entry name" value="HTH_ARAC_FAMILY_1"/>
    <property type="match status" value="1"/>
</dbReference>
<evidence type="ECO:0000313" key="5">
    <source>
        <dbReference type="EMBL" id="KJD46999.1"/>
    </source>
</evidence>
<proteinExistence type="predicted"/>
<dbReference type="GO" id="GO:0003700">
    <property type="term" value="F:DNA-binding transcription factor activity"/>
    <property type="evidence" value="ECO:0007669"/>
    <property type="project" value="InterPro"/>
</dbReference>
<dbReference type="InterPro" id="IPR003313">
    <property type="entry name" value="AraC-bd"/>
</dbReference>
<feature type="domain" description="HTH araC/xylS-type" evidence="4">
    <location>
        <begin position="176"/>
        <end position="276"/>
    </location>
</feature>
<dbReference type="SUPFAM" id="SSF46689">
    <property type="entry name" value="Homeodomain-like"/>
    <property type="match status" value="2"/>
</dbReference>
<reference evidence="5 6" key="1">
    <citation type="submission" date="2014-11" db="EMBL/GenBank/DDBJ databases">
        <title>Draft Genome Sequences of Paenibacillus polymyxa NRRL B-30509 and Paenibacillus terrae NRRL B-30644, Strains from a Poultry Environment that Produce Tridecaptin A and Paenicidins.</title>
        <authorList>
            <person name="van Belkum M.J."/>
            <person name="Lohans C.T."/>
            <person name="Vederas J.C."/>
        </authorList>
    </citation>
    <scope>NUCLEOTIDE SEQUENCE [LARGE SCALE GENOMIC DNA]</scope>
    <source>
        <strain evidence="5 6">NRRL B-30644</strain>
    </source>
</reference>
<name>A0A0D7X738_9BACL</name>
<dbReference type="Gene3D" id="2.60.120.280">
    <property type="entry name" value="Regulatory protein AraC"/>
    <property type="match status" value="1"/>
</dbReference>
<keyword evidence="6" id="KW-1185">Reference proteome</keyword>
<accession>A0A0D7X738</accession>
<dbReference type="OrthoDB" id="2371670at2"/>
<dbReference type="PRINTS" id="PR00032">
    <property type="entry name" value="HTHARAC"/>
</dbReference>
<dbReference type="RefSeq" id="WP_044644915.1">
    <property type="nucleotide sequence ID" value="NZ_JTHP01000004.1"/>
</dbReference>
<dbReference type="Pfam" id="PF02311">
    <property type="entry name" value="AraC_binding"/>
    <property type="match status" value="1"/>
</dbReference>
<keyword evidence="1" id="KW-0805">Transcription regulation</keyword>
<evidence type="ECO:0000313" key="6">
    <source>
        <dbReference type="Proteomes" id="UP000032534"/>
    </source>
</evidence>
<evidence type="ECO:0000256" key="1">
    <source>
        <dbReference type="ARBA" id="ARBA00023015"/>
    </source>
</evidence>
<dbReference type="PROSITE" id="PS01124">
    <property type="entry name" value="HTH_ARAC_FAMILY_2"/>
    <property type="match status" value="1"/>
</dbReference>
<dbReference type="InterPro" id="IPR018062">
    <property type="entry name" value="HTH_AraC-typ_CS"/>
</dbReference>
<dbReference type="SUPFAM" id="SSF51215">
    <property type="entry name" value="Regulatory protein AraC"/>
    <property type="match status" value="1"/>
</dbReference>
<dbReference type="PATRIC" id="fig|159743.3.peg.886"/>
<comment type="caution">
    <text evidence="5">The sequence shown here is derived from an EMBL/GenBank/DDBJ whole genome shotgun (WGS) entry which is preliminary data.</text>
</comment>
<sequence>MILTPHHLRFFLTTREHSLPLFIESIGFNSRQEDVSRPEGYPCFHWIQTVSGEGVFTFKGGSFRLGEHAGVLLLPGESHAYSRATKVWRTLYITFDGPIAAAVLTELGLKHTRGYHWDAHSELHSFGESMLHSMVSERDLSGLDASANMYRFLTLLRKHGQYSSMPSLSHNVERLGPVLAFMEENYASPDIGLSDMAVMMNVSARHLNTLFKQAFGVTSYAYLIVIRLRKAKEMMTDFPHLTVKEIAERVGFRDVSHFVATFRKAEGITPERFKLLYL</sequence>
<organism evidence="5 6">
    <name type="scientific">Paenibacillus terrae</name>
    <dbReference type="NCBI Taxonomy" id="159743"/>
    <lineage>
        <taxon>Bacteria</taxon>
        <taxon>Bacillati</taxon>
        <taxon>Bacillota</taxon>
        <taxon>Bacilli</taxon>
        <taxon>Bacillales</taxon>
        <taxon>Paenibacillaceae</taxon>
        <taxon>Paenibacillus</taxon>
    </lineage>
</organism>
<dbReference type="SMART" id="SM00342">
    <property type="entry name" value="HTH_ARAC"/>
    <property type="match status" value="1"/>
</dbReference>
<protein>
    <submittedName>
        <fullName evidence="5">AraC family transcriptional regulator</fullName>
    </submittedName>
</protein>
<dbReference type="GO" id="GO:0043565">
    <property type="term" value="F:sequence-specific DNA binding"/>
    <property type="evidence" value="ECO:0007669"/>
    <property type="project" value="InterPro"/>
</dbReference>
<evidence type="ECO:0000256" key="3">
    <source>
        <dbReference type="ARBA" id="ARBA00023163"/>
    </source>
</evidence>
<dbReference type="EMBL" id="JTHP01000004">
    <property type="protein sequence ID" value="KJD46999.1"/>
    <property type="molecule type" value="Genomic_DNA"/>
</dbReference>
<evidence type="ECO:0000256" key="2">
    <source>
        <dbReference type="ARBA" id="ARBA00023125"/>
    </source>
</evidence>
<dbReference type="Gene3D" id="1.10.10.60">
    <property type="entry name" value="Homeodomain-like"/>
    <property type="match status" value="2"/>
</dbReference>
<gene>
    <name evidence="5" type="ORF">QD47_04110</name>
</gene>
<dbReference type="PANTHER" id="PTHR43280:SF2">
    <property type="entry name" value="HTH-TYPE TRANSCRIPTIONAL REGULATOR EXSA"/>
    <property type="match status" value="1"/>
</dbReference>
<dbReference type="Proteomes" id="UP000032534">
    <property type="component" value="Unassembled WGS sequence"/>
</dbReference>